<dbReference type="Gene3D" id="4.10.60.10">
    <property type="entry name" value="Zinc finger, CCHC-type"/>
    <property type="match status" value="1"/>
</dbReference>
<dbReference type="GO" id="GO:0004386">
    <property type="term" value="F:helicase activity"/>
    <property type="evidence" value="ECO:0007669"/>
    <property type="project" value="UniProtKB-KW"/>
</dbReference>
<dbReference type="GO" id="GO:0003676">
    <property type="term" value="F:nucleic acid binding"/>
    <property type="evidence" value="ECO:0007669"/>
    <property type="project" value="InterPro"/>
</dbReference>
<feature type="compositionally biased region" description="Basic residues" evidence="1">
    <location>
        <begin position="298"/>
        <end position="307"/>
    </location>
</feature>
<accession>A0A6L2L3J8</accession>
<evidence type="ECO:0000313" key="3">
    <source>
        <dbReference type="EMBL" id="GEU55660.1"/>
    </source>
</evidence>
<feature type="domain" description="CCHC-type" evidence="2">
    <location>
        <begin position="407"/>
        <end position="423"/>
    </location>
</feature>
<dbReference type="GO" id="GO:0008270">
    <property type="term" value="F:zinc ion binding"/>
    <property type="evidence" value="ECO:0007669"/>
    <property type="project" value="InterPro"/>
</dbReference>
<dbReference type="EMBL" id="BKCJ010003532">
    <property type="protein sequence ID" value="GEU55660.1"/>
    <property type="molecule type" value="Genomic_DNA"/>
</dbReference>
<protein>
    <submittedName>
        <fullName evidence="3">Helitron helicase-like domain-containing protein</fullName>
    </submittedName>
</protein>
<dbReference type="AlphaFoldDB" id="A0A6L2L3J8"/>
<evidence type="ECO:0000259" key="2">
    <source>
        <dbReference type="SMART" id="SM00343"/>
    </source>
</evidence>
<keyword evidence="3" id="KW-0067">ATP-binding</keyword>
<keyword evidence="3" id="KW-0347">Helicase</keyword>
<dbReference type="SUPFAM" id="SSF57756">
    <property type="entry name" value="Retrovirus zinc finger-like domains"/>
    <property type="match status" value="1"/>
</dbReference>
<proteinExistence type="predicted"/>
<name>A0A6L2L3J8_TANCI</name>
<reference evidence="3" key="1">
    <citation type="journal article" date="2019" name="Sci. Rep.">
        <title>Draft genome of Tanacetum cinerariifolium, the natural source of mosquito coil.</title>
        <authorList>
            <person name="Yamashiro T."/>
            <person name="Shiraishi A."/>
            <person name="Satake H."/>
            <person name="Nakayama K."/>
        </authorList>
    </citation>
    <scope>NUCLEOTIDE SEQUENCE</scope>
</reference>
<keyword evidence="3" id="KW-0547">Nucleotide-binding</keyword>
<dbReference type="InterPro" id="IPR001878">
    <property type="entry name" value="Znf_CCHC"/>
</dbReference>
<keyword evidence="3" id="KW-0378">Hydrolase</keyword>
<gene>
    <name evidence="3" type="ORF">Tci_027638</name>
</gene>
<organism evidence="3">
    <name type="scientific">Tanacetum cinerariifolium</name>
    <name type="common">Dalmatian daisy</name>
    <name type="synonym">Chrysanthemum cinerariifolium</name>
    <dbReference type="NCBI Taxonomy" id="118510"/>
    <lineage>
        <taxon>Eukaryota</taxon>
        <taxon>Viridiplantae</taxon>
        <taxon>Streptophyta</taxon>
        <taxon>Embryophyta</taxon>
        <taxon>Tracheophyta</taxon>
        <taxon>Spermatophyta</taxon>
        <taxon>Magnoliopsida</taxon>
        <taxon>eudicotyledons</taxon>
        <taxon>Gunneridae</taxon>
        <taxon>Pentapetalae</taxon>
        <taxon>asterids</taxon>
        <taxon>campanulids</taxon>
        <taxon>Asterales</taxon>
        <taxon>Asteraceae</taxon>
        <taxon>Asteroideae</taxon>
        <taxon>Anthemideae</taxon>
        <taxon>Anthemidinae</taxon>
        <taxon>Tanacetum</taxon>
    </lineage>
</organism>
<sequence>MSHFGGDNNVLRRDIVEGLIDLLDAHNALVQLFRTARENFEDTHIPNFNVRLYNVIGAQEYELPTRDMLGAIVYETSLEAEMDYDIVLKERSAEILVPTIGIKSHRVLKLAKYDIIKKQKSAKIFLGKPTTDNSLAVPKRTFPEIFSNISPEDKAHYNAEAKAIHLILIGIGEDIYSPVDACKTAHYIFTSRDAESIESYYFRFYKMMNEMVRNQLEVSTIQVNVQLLQQLQPEWSRFVTVVKQTVDLDKESYHKLFDILKQYEKEVNEIHTHYQTSKPQKSYAPPSKQSSSTISHTTTRHKGKKIAKPIIPPTESASEEDSNLEQAQRDKDMQKNLALIAKYFKKLYKPNNNNLITFSNSGNKNVDTTPRYINDNQTGQFRNQRTMTVAEARETVGSQVVQQTRIQCFNCKEFRHFAKECRKPKRAKYYTYHNGKMLLWKQAEKGVSLQAKQND</sequence>
<dbReference type="SMART" id="SM00343">
    <property type="entry name" value="ZnF_C2HC"/>
    <property type="match status" value="1"/>
</dbReference>
<comment type="caution">
    <text evidence="3">The sequence shown here is derived from an EMBL/GenBank/DDBJ whole genome shotgun (WGS) entry which is preliminary data.</text>
</comment>
<feature type="region of interest" description="Disordered" evidence="1">
    <location>
        <begin position="272"/>
        <end position="328"/>
    </location>
</feature>
<evidence type="ECO:0000256" key="1">
    <source>
        <dbReference type="SAM" id="MobiDB-lite"/>
    </source>
</evidence>
<dbReference type="InterPro" id="IPR036875">
    <property type="entry name" value="Znf_CCHC_sf"/>
</dbReference>